<feature type="domain" description="DUF397" evidence="2">
    <location>
        <begin position="40"/>
        <end position="90"/>
    </location>
</feature>
<evidence type="ECO:0000256" key="1">
    <source>
        <dbReference type="SAM" id="MobiDB-lite"/>
    </source>
</evidence>
<sequence length="92" mass="10415">MSGKEEIPLPSARRKRWDEPVMTGRDDARATWRDGNDGIGWRRSSRSNDQGTCCEASLGDPGQVLLRDSHHPDGHILRFRAREWLSLLSSLS</sequence>
<accession>A0A7Y9XBV5</accession>
<evidence type="ECO:0000313" key="4">
    <source>
        <dbReference type="Proteomes" id="UP000584931"/>
    </source>
</evidence>
<evidence type="ECO:0000259" key="2">
    <source>
        <dbReference type="Pfam" id="PF04149"/>
    </source>
</evidence>
<dbReference type="InterPro" id="IPR007278">
    <property type="entry name" value="DUF397"/>
</dbReference>
<organism evidence="3 4">
    <name type="scientific">Nocardiopsis sinuspersici</name>
    <dbReference type="NCBI Taxonomy" id="501010"/>
    <lineage>
        <taxon>Bacteria</taxon>
        <taxon>Bacillati</taxon>
        <taxon>Actinomycetota</taxon>
        <taxon>Actinomycetes</taxon>
        <taxon>Streptosporangiales</taxon>
        <taxon>Nocardiopsidaceae</taxon>
        <taxon>Nocardiopsis</taxon>
    </lineage>
</organism>
<feature type="compositionally biased region" description="Basic and acidic residues" evidence="1">
    <location>
        <begin position="16"/>
        <end position="36"/>
    </location>
</feature>
<name>A0A7Y9XBV5_9ACTN</name>
<feature type="region of interest" description="Disordered" evidence="1">
    <location>
        <begin position="1"/>
        <end position="60"/>
    </location>
</feature>
<gene>
    <name evidence="3" type="ORF">HNR06_002535</name>
</gene>
<proteinExistence type="predicted"/>
<evidence type="ECO:0000313" key="3">
    <source>
        <dbReference type="EMBL" id="NYH52946.1"/>
    </source>
</evidence>
<comment type="caution">
    <text evidence="3">The sequence shown here is derived from an EMBL/GenBank/DDBJ whole genome shotgun (WGS) entry which is preliminary data.</text>
</comment>
<reference evidence="3 4" key="1">
    <citation type="submission" date="2020-07" db="EMBL/GenBank/DDBJ databases">
        <title>Sequencing the genomes of 1000 actinobacteria strains.</title>
        <authorList>
            <person name="Klenk H.-P."/>
        </authorList>
    </citation>
    <scope>NUCLEOTIDE SEQUENCE [LARGE SCALE GENOMIC DNA]</scope>
    <source>
        <strain evidence="3 4">DSM 45278</strain>
    </source>
</reference>
<dbReference type="Pfam" id="PF04149">
    <property type="entry name" value="DUF397"/>
    <property type="match status" value="1"/>
</dbReference>
<protein>
    <recommendedName>
        <fullName evidence="2">DUF397 domain-containing protein</fullName>
    </recommendedName>
</protein>
<dbReference type="Proteomes" id="UP000584931">
    <property type="component" value="Unassembled WGS sequence"/>
</dbReference>
<dbReference type="AlphaFoldDB" id="A0A7Y9XBV5"/>
<dbReference type="EMBL" id="JACCHL010000001">
    <property type="protein sequence ID" value="NYH52946.1"/>
    <property type="molecule type" value="Genomic_DNA"/>
</dbReference>